<dbReference type="Proteomes" id="UP001501265">
    <property type="component" value="Unassembled WGS sequence"/>
</dbReference>
<dbReference type="PANTHER" id="PTHR33627:SF1">
    <property type="entry name" value="TRANSPOSASE"/>
    <property type="match status" value="1"/>
</dbReference>
<gene>
    <name evidence="2" type="ORF">GCM10023220_59310</name>
</gene>
<reference evidence="3" key="1">
    <citation type="journal article" date="2019" name="Int. J. Syst. Evol. Microbiol.">
        <title>The Global Catalogue of Microorganisms (GCM) 10K type strain sequencing project: providing services to taxonomists for standard genome sequencing and annotation.</title>
        <authorList>
            <consortium name="The Broad Institute Genomics Platform"/>
            <consortium name="The Broad Institute Genome Sequencing Center for Infectious Disease"/>
            <person name="Wu L."/>
            <person name="Ma J."/>
        </authorList>
    </citation>
    <scope>NUCLEOTIDE SEQUENCE [LARGE SCALE GENOMIC DNA]</scope>
    <source>
        <strain evidence="3">JCM 18081</strain>
    </source>
</reference>
<name>A0ABP9CTI3_9ACTN</name>
<protein>
    <submittedName>
        <fullName evidence="2">IS701 family transposase</fullName>
    </submittedName>
</protein>
<evidence type="ECO:0000313" key="2">
    <source>
        <dbReference type="EMBL" id="GAA4818651.1"/>
    </source>
</evidence>
<evidence type="ECO:0000313" key="3">
    <source>
        <dbReference type="Proteomes" id="UP001501265"/>
    </source>
</evidence>
<dbReference type="EMBL" id="BAABIG010000072">
    <property type="protein sequence ID" value="GAA4818651.1"/>
    <property type="molecule type" value="Genomic_DNA"/>
</dbReference>
<accession>A0ABP9CTI3</accession>
<evidence type="ECO:0000259" key="1">
    <source>
        <dbReference type="Pfam" id="PF13546"/>
    </source>
</evidence>
<comment type="caution">
    <text evidence="2">The sequence shown here is derived from an EMBL/GenBank/DDBJ whole genome shotgun (WGS) entry which is preliminary data.</text>
</comment>
<sequence>MASAAAETSFKRFTSQLFRHLLRADQHRWAQTYLAGLLVTPGKKSIPRLARSVGSSPSTAHALRQFINVSPWDWKPALQEIAAWAQEESSRACAWSIGRSLQPKRGEQSVGVHPYTDPVSGRIFNCQVALGMFLTIGATPVPTNWRLFLPRSWANDPTRRKRTRIPDTEHHRPLYKHALELVDSQAQHSASVPIVLDMRHDPDVRLLLPALRRRGHRMVIAVPPTLKVRPDDPVREPVPGVVNARTCVATGPVSEVLVPVGPEGVLRRKRVRSVPVRLPRQQVDPADNEPYRLFGECGPDGGPLSLWVTTFPRHKLAHAASLTALARCTASVISDMEDSVGLIDFEGRSYPGWYHHMTLASAAYAYSRLVCGATSGGS</sequence>
<organism evidence="2 3">
    <name type="scientific">Streptomyces ziwulingensis</name>
    <dbReference type="NCBI Taxonomy" id="1045501"/>
    <lineage>
        <taxon>Bacteria</taxon>
        <taxon>Bacillati</taxon>
        <taxon>Actinomycetota</taxon>
        <taxon>Actinomycetes</taxon>
        <taxon>Kitasatosporales</taxon>
        <taxon>Streptomycetaceae</taxon>
        <taxon>Streptomyces</taxon>
    </lineage>
</organism>
<dbReference type="InterPro" id="IPR038721">
    <property type="entry name" value="IS701-like_DDE_dom"/>
</dbReference>
<keyword evidence="3" id="KW-1185">Reference proteome</keyword>
<dbReference type="Pfam" id="PF13546">
    <property type="entry name" value="DDE_5"/>
    <property type="match status" value="1"/>
</dbReference>
<dbReference type="InterPro" id="IPR039365">
    <property type="entry name" value="IS701-like"/>
</dbReference>
<feature type="domain" description="Transposase IS701-like DDE" evidence="1">
    <location>
        <begin position="16"/>
        <end position="236"/>
    </location>
</feature>
<proteinExistence type="predicted"/>
<dbReference type="PANTHER" id="PTHR33627">
    <property type="entry name" value="TRANSPOSASE"/>
    <property type="match status" value="1"/>
</dbReference>